<feature type="transmembrane region" description="Helical" evidence="9">
    <location>
        <begin position="270"/>
        <end position="293"/>
    </location>
</feature>
<dbReference type="AlphaFoldDB" id="A0A1H0A243"/>
<organism evidence="11 12">
    <name type="scientific">Allokutzneria albata</name>
    <name type="common">Kibdelosporangium albatum</name>
    <dbReference type="NCBI Taxonomy" id="211114"/>
    <lineage>
        <taxon>Bacteria</taxon>
        <taxon>Bacillati</taxon>
        <taxon>Actinomycetota</taxon>
        <taxon>Actinomycetes</taxon>
        <taxon>Pseudonocardiales</taxon>
        <taxon>Pseudonocardiaceae</taxon>
        <taxon>Allokutzneria</taxon>
    </lineage>
</organism>
<evidence type="ECO:0000256" key="4">
    <source>
        <dbReference type="ARBA" id="ARBA00022679"/>
    </source>
</evidence>
<dbReference type="InterPro" id="IPR001173">
    <property type="entry name" value="Glyco_trans_2-like"/>
</dbReference>
<evidence type="ECO:0000256" key="2">
    <source>
        <dbReference type="ARBA" id="ARBA00022475"/>
    </source>
</evidence>
<keyword evidence="6" id="KW-0448">Lipopolysaccharide biosynthesis</keyword>
<reference evidence="11 12" key="1">
    <citation type="submission" date="2016-10" db="EMBL/GenBank/DDBJ databases">
        <authorList>
            <person name="de Groot N.N."/>
        </authorList>
    </citation>
    <scope>NUCLEOTIDE SEQUENCE [LARGE SCALE GENOMIC DNA]</scope>
    <source>
        <strain evidence="11 12">DSM 44149</strain>
    </source>
</reference>
<evidence type="ECO:0000256" key="1">
    <source>
        <dbReference type="ARBA" id="ARBA00006739"/>
    </source>
</evidence>
<evidence type="ECO:0000256" key="9">
    <source>
        <dbReference type="SAM" id="Phobius"/>
    </source>
</evidence>
<dbReference type="PANTHER" id="PTHR48090">
    <property type="entry name" value="UNDECAPRENYL-PHOSPHATE 4-DEOXY-4-FORMAMIDO-L-ARABINOSE TRANSFERASE-RELATED"/>
    <property type="match status" value="1"/>
</dbReference>
<dbReference type="Gene3D" id="3.90.550.10">
    <property type="entry name" value="Spore Coat Polysaccharide Biosynthesis Protein SpsA, Chain A"/>
    <property type="match status" value="1"/>
</dbReference>
<dbReference type="SUPFAM" id="SSF53448">
    <property type="entry name" value="Nucleotide-diphospho-sugar transferases"/>
    <property type="match status" value="1"/>
</dbReference>
<accession>A0A1H0A243</accession>
<comment type="similarity">
    <text evidence="1">Belongs to the glycosyltransferase 2 family.</text>
</comment>
<dbReference type="eggNOG" id="COG0463">
    <property type="taxonomic scope" value="Bacteria"/>
</dbReference>
<evidence type="ECO:0000313" key="12">
    <source>
        <dbReference type="Proteomes" id="UP000183376"/>
    </source>
</evidence>
<keyword evidence="2" id="KW-1003">Cell membrane</keyword>
<proteinExistence type="inferred from homology"/>
<evidence type="ECO:0000256" key="7">
    <source>
        <dbReference type="ARBA" id="ARBA00022989"/>
    </source>
</evidence>
<dbReference type="GO" id="GO:0099621">
    <property type="term" value="F:undecaprenyl-phosphate 4-deoxy-4-formamido-L-arabinose transferase activity"/>
    <property type="evidence" value="ECO:0007669"/>
    <property type="project" value="TreeGrafter"/>
</dbReference>
<dbReference type="PANTHER" id="PTHR48090:SF3">
    <property type="entry name" value="UNDECAPRENYL-PHOSPHATE 4-DEOXY-4-FORMAMIDO-L-ARABINOSE TRANSFERASE"/>
    <property type="match status" value="1"/>
</dbReference>
<dbReference type="GO" id="GO:0009103">
    <property type="term" value="P:lipopolysaccharide biosynthetic process"/>
    <property type="evidence" value="ECO:0007669"/>
    <property type="project" value="UniProtKB-KW"/>
</dbReference>
<sequence length="315" mass="34924">MPTLSVLVPAKDEQDTITELVRQLHESLDPRFDWEVVFVDDGSTDKSWQVMSDLAAADDRVRATRLRCNMGKAAALAVAIREARGDLLVTMDADLQDDPAEVPRLLARLDDGTDLVSGHKKDRKDPLSKRLPSKFFNAVTGWVTGLRLRDHNCGLKAGRREVFTTIPIHGELHRYVPALAHAMGFRVGEEPVHHRAREHGRSKYGFERYLRGALDLLTVVALTRYGRRPGHLFGGLGALSGLVGTMILLYLTGVWVFTDQSIGTRPLLTLGVLLEILAVQLVGLGLIAELVLARTLQSEEVERYVVDRTTPGPDR</sequence>
<dbReference type="InterPro" id="IPR050256">
    <property type="entry name" value="Glycosyltransferase_2"/>
</dbReference>
<evidence type="ECO:0000256" key="6">
    <source>
        <dbReference type="ARBA" id="ARBA00022985"/>
    </source>
</evidence>
<evidence type="ECO:0000256" key="8">
    <source>
        <dbReference type="ARBA" id="ARBA00023136"/>
    </source>
</evidence>
<dbReference type="STRING" id="211114.SAMN04489726_5840"/>
<dbReference type="CDD" id="cd04187">
    <property type="entry name" value="DPM1_like_bac"/>
    <property type="match status" value="1"/>
</dbReference>
<dbReference type="EMBL" id="LT629701">
    <property type="protein sequence ID" value="SDN27658.1"/>
    <property type="molecule type" value="Genomic_DNA"/>
</dbReference>
<evidence type="ECO:0000313" key="11">
    <source>
        <dbReference type="EMBL" id="SDN27658.1"/>
    </source>
</evidence>
<name>A0A1H0A243_ALLAB</name>
<keyword evidence="7 9" id="KW-1133">Transmembrane helix</keyword>
<dbReference type="Pfam" id="PF00535">
    <property type="entry name" value="Glycos_transf_2"/>
    <property type="match status" value="1"/>
</dbReference>
<keyword evidence="12" id="KW-1185">Reference proteome</keyword>
<dbReference type="GO" id="GO:0005886">
    <property type="term" value="C:plasma membrane"/>
    <property type="evidence" value="ECO:0007669"/>
    <property type="project" value="TreeGrafter"/>
</dbReference>
<protein>
    <submittedName>
        <fullName evidence="11">Dolichol-phosphate mannosyltransferase</fullName>
    </submittedName>
</protein>
<evidence type="ECO:0000256" key="5">
    <source>
        <dbReference type="ARBA" id="ARBA00022692"/>
    </source>
</evidence>
<dbReference type="Proteomes" id="UP000183376">
    <property type="component" value="Chromosome I"/>
</dbReference>
<dbReference type="RefSeq" id="WP_030427953.1">
    <property type="nucleotide sequence ID" value="NZ_JOEF01000003.1"/>
</dbReference>
<keyword evidence="4 11" id="KW-0808">Transferase</keyword>
<keyword evidence="8 9" id="KW-0472">Membrane</keyword>
<dbReference type="InterPro" id="IPR029044">
    <property type="entry name" value="Nucleotide-diphossugar_trans"/>
</dbReference>
<feature type="domain" description="Glycosyltransferase 2-like" evidence="10">
    <location>
        <begin position="5"/>
        <end position="135"/>
    </location>
</feature>
<evidence type="ECO:0000256" key="3">
    <source>
        <dbReference type="ARBA" id="ARBA00022676"/>
    </source>
</evidence>
<feature type="transmembrane region" description="Helical" evidence="9">
    <location>
        <begin position="232"/>
        <end position="258"/>
    </location>
</feature>
<keyword evidence="5 9" id="KW-0812">Transmembrane</keyword>
<evidence type="ECO:0000259" key="10">
    <source>
        <dbReference type="Pfam" id="PF00535"/>
    </source>
</evidence>
<keyword evidence="3 11" id="KW-0328">Glycosyltransferase</keyword>
<gene>
    <name evidence="11" type="ORF">SAMN04489726_5840</name>
</gene>